<feature type="transmembrane region" description="Helical" evidence="6">
    <location>
        <begin position="364"/>
        <end position="384"/>
    </location>
</feature>
<comment type="caution">
    <text evidence="7">The sequence shown here is derived from an EMBL/GenBank/DDBJ whole genome shotgun (WGS) entry which is preliminary data.</text>
</comment>
<feature type="transmembrane region" description="Helical" evidence="6">
    <location>
        <begin position="7"/>
        <end position="32"/>
    </location>
</feature>
<dbReference type="CDD" id="cd06173">
    <property type="entry name" value="MFS_MefA_like"/>
    <property type="match status" value="1"/>
</dbReference>
<feature type="transmembrane region" description="Helical" evidence="6">
    <location>
        <begin position="325"/>
        <end position="343"/>
    </location>
</feature>
<organism evidence="7 8">
    <name type="scientific">Paenibacillus sediminis</name>
    <dbReference type="NCBI Taxonomy" id="664909"/>
    <lineage>
        <taxon>Bacteria</taxon>
        <taxon>Bacillati</taxon>
        <taxon>Bacillota</taxon>
        <taxon>Bacilli</taxon>
        <taxon>Bacillales</taxon>
        <taxon>Paenibacillaceae</taxon>
        <taxon>Paenibacillus</taxon>
    </lineage>
</organism>
<comment type="subcellular location">
    <subcellularLocation>
        <location evidence="1">Cell membrane</location>
        <topology evidence="1">Multi-pass membrane protein</topology>
    </subcellularLocation>
</comment>
<dbReference type="RefSeq" id="WP_209849008.1">
    <property type="nucleotide sequence ID" value="NZ_CBCRVE010000008.1"/>
</dbReference>
<keyword evidence="8" id="KW-1185">Reference proteome</keyword>
<protein>
    <submittedName>
        <fullName evidence="7">MFS family permease</fullName>
    </submittedName>
</protein>
<dbReference type="Proteomes" id="UP001519273">
    <property type="component" value="Unassembled WGS sequence"/>
</dbReference>
<keyword evidence="5 6" id="KW-0472">Membrane</keyword>
<dbReference type="Pfam" id="PF07690">
    <property type="entry name" value="MFS_1"/>
    <property type="match status" value="1"/>
</dbReference>
<accession>A0ABS4H3Q0</accession>
<dbReference type="PANTHER" id="PTHR23513:SF19">
    <property type="entry name" value="MAJOR FACILITATOR SUPERFAMILY (MFS) PROFILE DOMAIN-CONTAINING PROTEIN"/>
    <property type="match status" value="1"/>
</dbReference>
<gene>
    <name evidence="7" type="ORF">J2Z20_002026</name>
</gene>
<evidence type="ECO:0000256" key="4">
    <source>
        <dbReference type="ARBA" id="ARBA00022989"/>
    </source>
</evidence>
<name>A0ABS4H3Q0_9BACL</name>
<feature type="transmembrane region" description="Helical" evidence="6">
    <location>
        <begin position="98"/>
        <end position="115"/>
    </location>
</feature>
<dbReference type="PANTHER" id="PTHR23513">
    <property type="entry name" value="INTEGRAL MEMBRANE EFFLUX PROTEIN-RELATED"/>
    <property type="match status" value="1"/>
</dbReference>
<feature type="transmembrane region" description="Helical" evidence="6">
    <location>
        <begin position="270"/>
        <end position="293"/>
    </location>
</feature>
<dbReference type="InterPro" id="IPR036259">
    <property type="entry name" value="MFS_trans_sf"/>
</dbReference>
<feature type="transmembrane region" description="Helical" evidence="6">
    <location>
        <begin position="38"/>
        <end position="63"/>
    </location>
</feature>
<dbReference type="SUPFAM" id="SSF103473">
    <property type="entry name" value="MFS general substrate transporter"/>
    <property type="match status" value="1"/>
</dbReference>
<sequence length="428" mass="47464">MLKKSFYYLWGTQTISNAADVVYIMALTYLVLDQTNSALAAVLVPFFRVASQTISGLLAPLLVSKYQLPLLLFGSQLGQFILFGGLTIYLILVPKGHNFYFVFTIVFFMSFLDGWTTPARNALVPRLAEGKGLLKANGLISTTDQIVQCAGWGLSGILVAVLGSAHTLLLSLALYGVAMAFTMLIKDPTESNSNYFRHFKTSSFESVIEREKARPSRWHIMKEGWIALWHHPRLRTLTFMDAIDMLGGSIWVGSFTLLFVTTRLNEGTEWWGFINSAYFAGTIGGGLFVVTMVNRLEKRVFTAMVTGMIVYVILTVLYALNTHPYMALVLILLTGPVTELSAISRRTLIQRSVHKDLLPKVLSAQSTLTNFIFIISLLFMAWLADKIGIVHIYLLGAGISLSAATVGLLHRKSFTEQSPLKVPITDTK</sequence>
<feature type="transmembrane region" description="Helical" evidence="6">
    <location>
        <begin position="70"/>
        <end position="92"/>
    </location>
</feature>
<evidence type="ECO:0000313" key="8">
    <source>
        <dbReference type="Proteomes" id="UP001519273"/>
    </source>
</evidence>
<evidence type="ECO:0000256" key="3">
    <source>
        <dbReference type="ARBA" id="ARBA00022692"/>
    </source>
</evidence>
<dbReference type="EMBL" id="JAGGKP010000004">
    <property type="protein sequence ID" value="MBP1937133.1"/>
    <property type="molecule type" value="Genomic_DNA"/>
</dbReference>
<feature type="transmembrane region" description="Helical" evidence="6">
    <location>
        <begin position="242"/>
        <end position="264"/>
    </location>
</feature>
<evidence type="ECO:0000256" key="2">
    <source>
        <dbReference type="ARBA" id="ARBA00022475"/>
    </source>
</evidence>
<keyword evidence="3 6" id="KW-0812">Transmembrane</keyword>
<proteinExistence type="predicted"/>
<feature type="transmembrane region" description="Helical" evidence="6">
    <location>
        <begin position="390"/>
        <end position="409"/>
    </location>
</feature>
<keyword evidence="4 6" id="KW-1133">Transmembrane helix</keyword>
<evidence type="ECO:0000256" key="5">
    <source>
        <dbReference type="ARBA" id="ARBA00023136"/>
    </source>
</evidence>
<evidence type="ECO:0000256" key="1">
    <source>
        <dbReference type="ARBA" id="ARBA00004651"/>
    </source>
</evidence>
<dbReference type="InterPro" id="IPR011701">
    <property type="entry name" value="MFS"/>
</dbReference>
<keyword evidence="2" id="KW-1003">Cell membrane</keyword>
<evidence type="ECO:0000313" key="7">
    <source>
        <dbReference type="EMBL" id="MBP1937133.1"/>
    </source>
</evidence>
<reference evidence="7 8" key="1">
    <citation type="submission" date="2021-03" db="EMBL/GenBank/DDBJ databases">
        <title>Genomic Encyclopedia of Type Strains, Phase IV (KMG-IV): sequencing the most valuable type-strain genomes for metagenomic binning, comparative biology and taxonomic classification.</title>
        <authorList>
            <person name="Goeker M."/>
        </authorList>
    </citation>
    <scope>NUCLEOTIDE SEQUENCE [LARGE SCALE GENOMIC DNA]</scope>
    <source>
        <strain evidence="7 8">DSM 23491</strain>
    </source>
</reference>
<dbReference type="Gene3D" id="1.20.1250.20">
    <property type="entry name" value="MFS general substrate transporter like domains"/>
    <property type="match status" value="1"/>
</dbReference>
<evidence type="ECO:0000256" key="6">
    <source>
        <dbReference type="SAM" id="Phobius"/>
    </source>
</evidence>
<feature type="transmembrane region" description="Helical" evidence="6">
    <location>
        <begin position="300"/>
        <end position="319"/>
    </location>
</feature>